<keyword evidence="2" id="KW-1185">Reference proteome</keyword>
<accession>A0ACC0K7E0</accession>
<reference evidence="1 2" key="1">
    <citation type="journal article" date="2022" name="Genome Biol. Evol.">
        <title>The Spruce Budworm Genome: Reconstructing the Evolutionary History of Antifreeze Proteins.</title>
        <authorList>
            <person name="Beliveau C."/>
            <person name="Gagne P."/>
            <person name="Picq S."/>
            <person name="Vernygora O."/>
            <person name="Keeling C.I."/>
            <person name="Pinkney K."/>
            <person name="Doucet D."/>
            <person name="Wen F."/>
            <person name="Johnston J.S."/>
            <person name="Maaroufi H."/>
            <person name="Boyle B."/>
            <person name="Laroche J."/>
            <person name="Dewar K."/>
            <person name="Juretic N."/>
            <person name="Blackburn G."/>
            <person name="Nisole A."/>
            <person name="Brunet B."/>
            <person name="Brandao M."/>
            <person name="Lumley L."/>
            <person name="Duan J."/>
            <person name="Quan G."/>
            <person name="Lucarotti C.J."/>
            <person name="Roe A.D."/>
            <person name="Sperling F.A.H."/>
            <person name="Levesque R.C."/>
            <person name="Cusson M."/>
        </authorList>
    </citation>
    <scope>NUCLEOTIDE SEQUENCE [LARGE SCALE GENOMIC DNA]</scope>
    <source>
        <strain evidence="1">Glfc:IPQL:Cfum</strain>
    </source>
</reference>
<evidence type="ECO:0000313" key="1">
    <source>
        <dbReference type="EMBL" id="KAI8432379.1"/>
    </source>
</evidence>
<name>A0ACC0K7E0_CHOFU</name>
<organism evidence="1 2">
    <name type="scientific">Choristoneura fumiferana</name>
    <name type="common">Spruce budworm moth</name>
    <name type="synonym">Archips fumiferana</name>
    <dbReference type="NCBI Taxonomy" id="7141"/>
    <lineage>
        <taxon>Eukaryota</taxon>
        <taxon>Metazoa</taxon>
        <taxon>Ecdysozoa</taxon>
        <taxon>Arthropoda</taxon>
        <taxon>Hexapoda</taxon>
        <taxon>Insecta</taxon>
        <taxon>Pterygota</taxon>
        <taxon>Neoptera</taxon>
        <taxon>Endopterygota</taxon>
        <taxon>Lepidoptera</taxon>
        <taxon>Glossata</taxon>
        <taxon>Ditrysia</taxon>
        <taxon>Tortricoidea</taxon>
        <taxon>Tortricidae</taxon>
        <taxon>Tortricinae</taxon>
        <taxon>Choristoneura</taxon>
    </lineage>
</organism>
<comment type="caution">
    <text evidence="1">The sequence shown here is derived from an EMBL/GenBank/DDBJ whole genome shotgun (WGS) entry which is preliminary data.</text>
</comment>
<protein>
    <submittedName>
        <fullName evidence="1">Uncharacterized protein</fullName>
    </submittedName>
</protein>
<evidence type="ECO:0000313" key="2">
    <source>
        <dbReference type="Proteomes" id="UP001064048"/>
    </source>
</evidence>
<dbReference type="EMBL" id="CM046107">
    <property type="protein sequence ID" value="KAI8432379.1"/>
    <property type="molecule type" value="Genomic_DNA"/>
</dbReference>
<sequence>MSKGRDLWPICSTEDTMAIWATLALLCTASSLTVAKYESPKKDTPTICDSVTSPTNNTNKIQCYCIRDLNGLDIVKSADCYITEDLGPDDINWELFSILENANKLTLTNSRGITLKYIPTKALKRTGFLTKIDVKYSTIQRIESFAFANLSTLQEISLRDNQIEVLVINAFAHHKNLTTIGLDKNNIVEINRDVFVDLPSLQKLFLTSNKITTLHDRAFVHLGNLRELEIDRNGLFSLNSETFSGLKNLQKLDLSSNSLEVIGDNTFLPLVNLISLNLEGNKIQMLDEKAFNGLWRLRSLSLGRNKLTTIENVKIFHGLDTLSLLSLRENGLCEMKPEVLAPILSNFYGVSSSLDVEGNNFHCDCHLDWFLSLMNKTQNNRQKLAIENLQCHPDPEIRDLYMKTEEAEKNIAQVFEDEEPQAQNTDYEYYDVSQLNGKLFYVDMRYLLNCTKPVEMWTAPTVPTVPTVETLPSVPTAETLQVNNEMRTEANPKKTKETPAPAKSVATTKSKLNKVDNHGVLNLNEEESTTKTVETTMPDVDDPTFRNAARFDQRANQFTTSRLATVSAKPLDDKKTYDEREMAADEAKPEQYKPHRMQEDVKKTNDFNKGNNAQINLGCVYILSVVVPVVLSL</sequence>
<gene>
    <name evidence="1" type="ORF">MSG28_004786</name>
</gene>
<proteinExistence type="predicted"/>
<dbReference type="Proteomes" id="UP001064048">
    <property type="component" value="Chromosome 7"/>
</dbReference>